<evidence type="ECO:0000313" key="5">
    <source>
        <dbReference type="EMBL" id="QEV39394.1"/>
    </source>
</evidence>
<dbReference type="HOGENOM" id="CLU_061389_1_0_11"/>
<evidence type="ECO:0000256" key="2">
    <source>
        <dbReference type="SAM" id="Phobius"/>
    </source>
</evidence>
<feature type="signal peptide" evidence="3">
    <location>
        <begin position="1"/>
        <end position="20"/>
    </location>
</feature>
<accession>A0A0B5DK56</accession>
<evidence type="ECO:0000313" key="7">
    <source>
        <dbReference type="Proteomes" id="UP000325763"/>
    </source>
</evidence>
<keyword evidence="2" id="KW-0812">Transmembrane</keyword>
<dbReference type="EMBL" id="CP009313">
    <property type="protein sequence ID" value="AJE40846.1"/>
    <property type="molecule type" value="Genomic_DNA"/>
</dbReference>
<organism evidence="4 6">
    <name type="scientific">Streptomyces nodosus</name>
    <dbReference type="NCBI Taxonomy" id="40318"/>
    <lineage>
        <taxon>Bacteria</taxon>
        <taxon>Bacillati</taxon>
        <taxon>Actinomycetota</taxon>
        <taxon>Actinomycetes</taxon>
        <taxon>Kitasatosporales</taxon>
        <taxon>Streptomycetaceae</taxon>
        <taxon>Streptomyces</taxon>
    </lineage>
</organism>
<evidence type="ECO:0000256" key="3">
    <source>
        <dbReference type="SAM" id="SignalP"/>
    </source>
</evidence>
<reference evidence="4 6" key="2">
    <citation type="journal article" date="2016" name="Appl. Microbiol. Biotechnol.">
        <title>Exploiting the genome sequence of Streptomyces nodosus for enhanced antibiotic production.</title>
        <authorList>
            <person name="Sweeney P."/>
            <person name="Murphy C.D."/>
            <person name="Caffrey P."/>
        </authorList>
    </citation>
    <scope>NUCLEOTIDE SEQUENCE [LARGE SCALE GENOMIC DNA]</scope>
    <source>
        <strain evidence="4 6">ATCC 14899</strain>
    </source>
</reference>
<keyword evidence="2" id="KW-1133">Transmembrane helix</keyword>
<protein>
    <recommendedName>
        <fullName evidence="8">Gram-positive cocci surface proteins LPxTG domain-containing protein</fullName>
    </recommendedName>
</protein>
<proteinExistence type="predicted"/>
<keyword evidence="3" id="KW-0732">Signal</keyword>
<evidence type="ECO:0008006" key="8">
    <source>
        <dbReference type="Google" id="ProtNLM"/>
    </source>
</evidence>
<dbReference type="Proteomes" id="UP000031526">
    <property type="component" value="Chromosome"/>
</dbReference>
<dbReference type="EMBL" id="CP023747">
    <property type="protein sequence ID" value="QEV39394.1"/>
    <property type="molecule type" value="Genomic_DNA"/>
</dbReference>
<evidence type="ECO:0000313" key="6">
    <source>
        <dbReference type="Proteomes" id="UP000031526"/>
    </source>
</evidence>
<keyword evidence="6" id="KW-1185">Reference proteome</keyword>
<dbReference type="AlphaFoldDB" id="A0A0B5DK56"/>
<dbReference type="OrthoDB" id="4336829at2"/>
<dbReference type="STRING" id="40318.SNOD_12865"/>
<reference evidence="5 7" key="3">
    <citation type="submission" date="2017-09" db="EMBL/GenBank/DDBJ databases">
        <title>Streptomyces genome completion.</title>
        <authorList>
            <person name="Lee N."/>
            <person name="Cho B.-K."/>
        </authorList>
    </citation>
    <scope>NUCLEOTIDE SEQUENCE [LARGE SCALE GENOMIC DNA]</scope>
    <source>
        <strain evidence="5 7">ATCC 14899</strain>
    </source>
</reference>
<gene>
    <name evidence="5" type="ORF">CP978_13185</name>
    <name evidence="4" type="ORF">SNOD_12865</name>
</gene>
<feature type="chain" id="PRO_5038207930" description="Gram-positive cocci surface proteins LPxTG domain-containing protein" evidence="3">
    <location>
        <begin position="21"/>
        <end position="255"/>
    </location>
</feature>
<name>A0A0B5DK56_9ACTN</name>
<feature type="region of interest" description="Disordered" evidence="1">
    <location>
        <begin position="192"/>
        <end position="224"/>
    </location>
</feature>
<dbReference type="Proteomes" id="UP000325763">
    <property type="component" value="Chromosome"/>
</dbReference>
<evidence type="ECO:0000256" key="1">
    <source>
        <dbReference type="SAM" id="MobiDB-lite"/>
    </source>
</evidence>
<dbReference type="KEGG" id="snq:CP978_13185"/>
<sequence>MAMRLSRGSRLSLAVSCAVAVTVLLPGARAGALPGDRPSECAAGAGHDFPLTARIHGGPGTFQAGGAERTWFIDLENTTAHTCEAVHPVVVLVDSKRVLTAAQVRMRFFDDGRAHPVGLVRSDQAELVGAFDDGFPGFTVAPGRTLTVRVRLALTADARANDVVANAALVQRRGDDGDWVGQSNDYRFRIEGPARHSDTNGSAQPLASRSPVAGEPGGSGQREPYDQGWMLGGLLLLTGGVVATGLPFLLLRRRL</sequence>
<evidence type="ECO:0000313" key="4">
    <source>
        <dbReference type="EMBL" id="AJE40846.1"/>
    </source>
</evidence>
<reference evidence="6" key="1">
    <citation type="submission" date="2014-09" db="EMBL/GenBank/DDBJ databases">
        <title>Sequence of the Streptomyces nodosus genome.</title>
        <authorList>
            <person name="Sweeney P."/>
            <person name="Stephens N."/>
            <person name="Murphy C."/>
            <person name="Caffrey P."/>
        </authorList>
    </citation>
    <scope>NUCLEOTIDE SEQUENCE [LARGE SCALE GENOMIC DNA]</scope>
    <source>
        <strain evidence="6">ATCC 14899</strain>
    </source>
</reference>
<keyword evidence="2" id="KW-0472">Membrane</keyword>
<feature type="transmembrane region" description="Helical" evidence="2">
    <location>
        <begin position="229"/>
        <end position="251"/>
    </location>
</feature>